<dbReference type="AlphaFoldDB" id="A0A9W9K936"/>
<dbReference type="Pfam" id="PF10291">
    <property type="entry name" value="muHD"/>
    <property type="match status" value="1"/>
</dbReference>
<dbReference type="EMBL" id="JAPQKH010000005">
    <property type="protein sequence ID" value="KAJ5097455.1"/>
    <property type="molecule type" value="Genomic_DNA"/>
</dbReference>
<protein>
    <submittedName>
        <fullName evidence="4">Fps/Fes/Fer/CIP4 homology</fullName>
    </submittedName>
</protein>
<feature type="region of interest" description="Disordered" evidence="2">
    <location>
        <begin position="517"/>
        <end position="572"/>
    </location>
</feature>
<feature type="compositionally biased region" description="Polar residues" evidence="2">
    <location>
        <begin position="373"/>
        <end position="392"/>
    </location>
</feature>
<dbReference type="GO" id="GO:0032185">
    <property type="term" value="P:septin cytoskeleton organization"/>
    <property type="evidence" value="ECO:0007669"/>
    <property type="project" value="TreeGrafter"/>
</dbReference>
<dbReference type="InterPro" id="IPR049609">
    <property type="entry name" value="Syp1-like_MHD"/>
</dbReference>
<dbReference type="InterPro" id="IPR018808">
    <property type="entry name" value="Muniscin_C"/>
</dbReference>
<dbReference type="PROSITE" id="PS51072">
    <property type="entry name" value="MHD"/>
    <property type="match status" value="1"/>
</dbReference>
<name>A0A9W9K936_9EURO</name>
<organism evidence="4 5">
    <name type="scientific">Penicillium angulare</name>
    <dbReference type="NCBI Taxonomy" id="116970"/>
    <lineage>
        <taxon>Eukaryota</taxon>
        <taxon>Fungi</taxon>
        <taxon>Dikarya</taxon>
        <taxon>Ascomycota</taxon>
        <taxon>Pezizomycotina</taxon>
        <taxon>Eurotiomycetes</taxon>
        <taxon>Eurotiomycetidae</taxon>
        <taxon>Eurotiales</taxon>
        <taxon>Aspergillaceae</taxon>
        <taxon>Penicillium</taxon>
    </lineage>
</organism>
<reference evidence="4" key="1">
    <citation type="submission" date="2022-11" db="EMBL/GenBank/DDBJ databases">
        <authorList>
            <person name="Petersen C."/>
        </authorList>
    </citation>
    <scope>NUCLEOTIDE SEQUENCE</scope>
    <source>
        <strain evidence="4">IBT 30069</strain>
    </source>
</reference>
<comment type="caution">
    <text evidence="4">The sequence shown here is derived from an EMBL/GenBank/DDBJ whole genome shotgun (WGS) entry which is preliminary data.</text>
</comment>
<dbReference type="FunFam" id="1.20.1270.60:FF:000102">
    <property type="entry name" value="WGS project CABT00000000 data, contig 2.23"/>
    <property type="match status" value="1"/>
</dbReference>
<gene>
    <name evidence="4" type="ORF">N7456_008176</name>
</gene>
<feature type="domain" description="MHD" evidence="3">
    <location>
        <begin position="577"/>
        <end position="854"/>
    </location>
</feature>
<proteinExistence type="predicted"/>
<dbReference type="PANTHER" id="PTHR23065:SF54">
    <property type="entry name" value="SUPPRESSOR OF YEAST PROFILIN DELETION"/>
    <property type="match status" value="1"/>
</dbReference>
<dbReference type="GO" id="GO:0005886">
    <property type="term" value="C:plasma membrane"/>
    <property type="evidence" value="ECO:0007669"/>
    <property type="project" value="TreeGrafter"/>
</dbReference>
<evidence type="ECO:0000256" key="2">
    <source>
        <dbReference type="SAM" id="MobiDB-lite"/>
    </source>
</evidence>
<dbReference type="InterPro" id="IPR028565">
    <property type="entry name" value="MHD"/>
</dbReference>
<feature type="compositionally biased region" description="Low complexity" evidence="2">
    <location>
        <begin position="395"/>
        <end position="407"/>
    </location>
</feature>
<dbReference type="GO" id="GO:0030139">
    <property type="term" value="C:endocytic vesicle"/>
    <property type="evidence" value="ECO:0007669"/>
    <property type="project" value="TreeGrafter"/>
</dbReference>
<dbReference type="CDD" id="cd07650">
    <property type="entry name" value="F-BAR_Syp1p_like"/>
    <property type="match status" value="1"/>
</dbReference>
<evidence type="ECO:0000256" key="1">
    <source>
        <dbReference type="ARBA" id="ARBA00022583"/>
    </source>
</evidence>
<feature type="compositionally biased region" description="Basic and acidic residues" evidence="2">
    <location>
        <begin position="427"/>
        <end position="440"/>
    </location>
</feature>
<dbReference type="InterPro" id="IPR001060">
    <property type="entry name" value="FCH_dom"/>
</dbReference>
<dbReference type="SMART" id="SM00055">
    <property type="entry name" value="FCH"/>
    <property type="match status" value="1"/>
</dbReference>
<feature type="region of interest" description="Disordered" evidence="2">
    <location>
        <begin position="234"/>
        <end position="440"/>
    </location>
</feature>
<feature type="compositionally biased region" description="Polar residues" evidence="2">
    <location>
        <begin position="553"/>
        <end position="570"/>
    </location>
</feature>
<sequence>MELSRQEYPALLATLQPSQATNVLGERIRLINKVHADIADFLQERRRVEEAYAQGLRKLATRPVMDNGAALGIFQIPWQRIINATEALAVSHETLATKIEEDVERPLKEYSTKNRDMQQMSGVQNSLTGLAKNIEAAQDKVEKAKKKSTKNPKQLASAVASAEEVNQQWDSRAPFVFEQLQAVDEGRLNHLRDVLTQLETHELDQVERGRLAAEACINILLNVETADEIQTFAAKTRGTRVPASPATPRRQPSQVETPPTAPSAFETPTTTPLSPPPPIQDDAASQISERSARQTPTPTQPVPEAQPRHTPLGGLRRLGTVMGRRKSMATAPAGFDRKAEKKRSPFAPFKRSESSRDMQIPESPPSTADRPDTSMTTMTEESGRNVSISQDQHAPEPVAAAPVAQPVLSTTANGTSTEGYSNGTDPTHVDSEGFTERPSTIDDITRAQNEAAGMEDSGMNLTIRDQPIFEDESQAKQAMDDMANTLRLRAQHSGVRRNAGTIRGRRDVRNTVFIANPSTDLAPTQAAADPYGPSSPARHTPSLSTATDDHAMSDTTSVRSGHTAHGQNLSAHPELYEPGLNASIIETVNAWFSEGSVTKSSIMGELALSHNIAPGFAADTMRIRLENFPVLEKVAANPHFVQESNKGTDEKRGEYDLQLNSISRPMPTVAFKYQVHLDPSNPSAYCPVIFKPAWNLQESQASAIIFYSLNPAFVSGAVESIVLKNVVLTVGLDIASEDEATKQPRESVAHAASALMHPNSGATFRRKNSTVTWRIPELEVKAPGAGEDGKFLVRFSTSTPGPRKGNVEAKFELHTTESTSRLGVSRAVQGSAQPETDPFADARGAQSPIPTIDWQDVPTNRKLSAPTTPVTMGPISHQDMQSTPKLQIKTFTSTEILAQSWLPKLTHMINKSYLVNRNSAIKPLTNKLRLSSDAQLSKELGAEGFTAIAFSDTKTGEIDIIGTASIKKWTDDEIWTLIPSNISTEESELNDVHDQTFCKLGCAGEYELAVVALLPGEHRGKGLAGLLVQRCYAELLRRERVKAGNQCKPHVVRVMIRTSKENNGAYWLKQGAFYRLNPTTDDNTGLPTTTTLVKHSFLTKMHFSTALVSAAVLAIGPIAVQAGMPIASLEFQSWETCDVGAPAHGEPKFKADITATPVTCDKTTVNRDWSINNYAFKAYIDTKDALLCSGVSVYNNDKCSGEPDYFLPFDRQPVVQGQCLPDFLDPGFVSVKLECWGFPGVGGGPGGAGGPSPE</sequence>
<evidence type="ECO:0000313" key="5">
    <source>
        <dbReference type="Proteomes" id="UP001149165"/>
    </source>
</evidence>
<dbReference type="GO" id="GO:0032153">
    <property type="term" value="C:cell division site"/>
    <property type="evidence" value="ECO:0007669"/>
    <property type="project" value="TreeGrafter"/>
</dbReference>
<reference evidence="4" key="2">
    <citation type="journal article" date="2023" name="IMA Fungus">
        <title>Comparative genomic study of the Penicillium genus elucidates a diverse pangenome and 15 lateral gene transfer events.</title>
        <authorList>
            <person name="Petersen C."/>
            <person name="Sorensen T."/>
            <person name="Nielsen M.R."/>
            <person name="Sondergaard T.E."/>
            <person name="Sorensen J.L."/>
            <person name="Fitzpatrick D.A."/>
            <person name="Frisvad J.C."/>
            <person name="Nielsen K.L."/>
        </authorList>
    </citation>
    <scope>NUCLEOTIDE SEQUENCE</scope>
    <source>
        <strain evidence="4">IBT 30069</strain>
    </source>
</reference>
<evidence type="ECO:0000259" key="3">
    <source>
        <dbReference type="PROSITE" id="PS51072"/>
    </source>
</evidence>
<feature type="compositionally biased region" description="Polar residues" evidence="2">
    <location>
        <begin position="283"/>
        <end position="297"/>
    </location>
</feature>
<dbReference type="Proteomes" id="UP001149165">
    <property type="component" value="Unassembled WGS sequence"/>
</dbReference>
<feature type="compositionally biased region" description="Polar residues" evidence="2">
    <location>
        <begin position="408"/>
        <end position="425"/>
    </location>
</feature>
<dbReference type="PANTHER" id="PTHR23065">
    <property type="entry name" value="PROLINE-SERINE-THREONINE PHOSPHATASE INTERACTING PROTEIN 1"/>
    <property type="match status" value="1"/>
</dbReference>
<evidence type="ECO:0000313" key="4">
    <source>
        <dbReference type="EMBL" id="KAJ5097455.1"/>
    </source>
</evidence>
<accession>A0A9W9K936</accession>
<dbReference type="SUPFAM" id="SSF103657">
    <property type="entry name" value="BAR/IMD domain-like"/>
    <property type="match status" value="1"/>
</dbReference>
<dbReference type="GO" id="GO:0006897">
    <property type="term" value="P:endocytosis"/>
    <property type="evidence" value="ECO:0007669"/>
    <property type="project" value="UniProtKB-KW"/>
</dbReference>
<feature type="region of interest" description="Disordered" evidence="2">
    <location>
        <begin position="818"/>
        <end position="860"/>
    </location>
</feature>
<keyword evidence="1" id="KW-0254">Endocytosis</keyword>
<dbReference type="InterPro" id="IPR027267">
    <property type="entry name" value="AH/BAR_dom_sf"/>
</dbReference>
<dbReference type="CDD" id="cd09264">
    <property type="entry name" value="AP_Syp1_MHD"/>
    <property type="match status" value="1"/>
</dbReference>
<feature type="compositionally biased region" description="Polar residues" evidence="2">
    <location>
        <begin position="818"/>
        <end position="834"/>
    </location>
</feature>
<dbReference type="Gene3D" id="1.20.1270.60">
    <property type="entry name" value="Arfaptin homology (AH) domain/BAR domain"/>
    <property type="match status" value="1"/>
</dbReference>
<dbReference type="OrthoDB" id="331602at2759"/>
<keyword evidence="5" id="KW-1185">Reference proteome</keyword>